<dbReference type="GO" id="GO:0006564">
    <property type="term" value="P:L-serine biosynthetic process"/>
    <property type="evidence" value="ECO:0007669"/>
    <property type="project" value="UniProtKB-ARBA"/>
</dbReference>
<sequence length="325" mass="34229">MEPRATALVTAAVRGPGLELLHELADLVLDSWLDQPTLRILSDEQLAERVAAEGATVVIVETDNCGPALFEQPLRAVASTRGDPTNVNIAAATAAGVPVLRAPGRNADAVAEITVALLFAATRGVIGADADVRAGDFYKDGTIPYQRFRAWELAGKTVGLVGLGAVGRAFRWRARGLGMNVIAYDPYAPDATSTLDEVLERSDVISIHAPVTDETSGMIGTAEFAQMKDGVVFINSARAKIHDTDALVDALASGKVGAAGLDHFEGEILDPAHPLTTFQNVVLTPHIGGATYDTEANHTAIIAEDLCRLFAGARPLHIVNPEVLS</sequence>
<dbReference type="Pfam" id="PF00389">
    <property type="entry name" value="2-Hacid_dh"/>
    <property type="match status" value="1"/>
</dbReference>
<dbReference type="PANTHER" id="PTHR42938:SF47">
    <property type="entry name" value="HYDROXYPYRUVATE REDUCTASE"/>
    <property type="match status" value="1"/>
</dbReference>
<keyword evidence="3" id="KW-0520">NAD</keyword>
<dbReference type="SUPFAM" id="SSF51735">
    <property type="entry name" value="NAD(P)-binding Rossmann-fold domains"/>
    <property type="match status" value="1"/>
</dbReference>
<name>A0A6J7QUS8_9ZZZZ</name>
<comment type="similarity">
    <text evidence="1">Belongs to the D-isomer specific 2-hydroxyacid dehydrogenase family.</text>
</comment>
<dbReference type="InterPro" id="IPR029753">
    <property type="entry name" value="D-isomer_DH_CS"/>
</dbReference>
<evidence type="ECO:0000313" key="8">
    <source>
        <dbReference type="EMBL" id="CAB5020369.1"/>
    </source>
</evidence>
<feature type="domain" description="D-isomer specific 2-hydroxyacid dehydrogenase catalytic" evidence="4">
    <location>
        <begin position="73"/>
        <end position="320"/>
    </location>
</feature>
<dbReference type="EMBL" id="CAFBPM010000007">
    <property type="protein sequence ID" value="CAB5020369.1"/>
    <property type="molecule type" value="Genomic_DNA"/>
</dbReference>
<dbReference type="AlphaFoldDB" id="A0A6J7QUS8"/>
<organism evidence="8">
    <name type="scientific">freshwater metagenome</name>
    <dbReference type="NCBI Taxonomy" id="449393"/>
    <lineage>
        <taxon>unclassified sequences</taxon>
        <taxon>metagenomes</taxon>
        <taxon>ecological metagenomes</taxon>
    </lineage>
</organism>
<dbReference type="FunFam" id="3.40.50.720:FF:000041">
    <property type="entry name" value="D-3-phosphoglycerate dehydrogenase"/>
    <property type="match status" value="1"/>
</dbReference>
<dbReference type="InterPro" id="IPR006140">
    <property type="entry name" value="D-isomer_DH_NAD-bd"/>
</dbReference>
<evidence type="ECO:0000256" key="2">
    <source>
        <dbReference type="ARBA" id="ARBA00023002"/>
    </source>
</evidence>
<dbReference type="PROSITE" id="PS00670">
    <property type="entry name" value="D_2_HYDROXYACID_DH_2"/>
    <property type="match status" value="1"/>
</dbReference>
<dbReference type="EMBL" id="CAFBLT010000001">
    <property type="protein sequence ID" value="CAB4879751.1"/>
    <property type="molecule type" value="Genomic_DNA"/>
</dbReference>
<evidence type="ECO:0000313" key="7">
    <source>
        <dbReference type="EMBL" id="CAB4879751.1"/>
    </source>
</evidence>
<evidence type="ECO:0000256" key="3">
    <source>
        <dbReference type="ARBA" id="ARBA00023027"/>
    </source>
</evidence>
<dbReference type="SUPFAM" id="SSF52283">
    <property type="entry name" value="Formate/glycerate dehydrogenase catalytic domain-like"/>
    <property type="match status" value="1"/>
</dbReference>
<gene>
    <name evidence="6" type="ORF">UFOPK3164_00874</name>
    <name evidence="7" type="ORF">UFOPK3427_01423</name>
    <name evidence="8" type="ORF">UFOPK4112_00878</name>
</gene>
<dbReference type="PANTHER" id="PTHR42938">
    <property type="entry name" value="FORMATE DEHYDROGENASE 1"/>
    <property type="match status" value="1"/>
</dbReference>
<evidence type="ECO:0000259" key="5">
    <source>
        <dbReference type="Pfam" id="PF02826"/>
    </source>
</evidence>
<dbReference type="GO" id="GO:0047545">
    <property type="term" value="F:(S)-2-hydroxyglutarate dehydrogenase activity"/>
    <property type="evidence" value="ECO:0007669"/>
    <property type="project" value="UniProtKB-ARBA"/>
</dbReference>
<protein>
    <submittedName>
        <fullName evidence="8">Unannotated protein</fullName>
    </submittedName>
</protein>
<dbReference type="InterPro" id="IPR006139">
    <property type="entry name" value="D-isomer_2_OHA_DH_cat_dom"/>
</dbReference>
<evidence type="ECO:0000259" key="4">
    <source>
        <dbReference type="Pfam" id="PF00389"/>
    </source>
</evidence>
<dbReference type="EMBL" id="CAFABE010000034">
    <property type="protein sequence ID" value="CAB4827720.1"/>
    <property type="molecule type" value="Genomic_DNA"/>
</dbReference>
<accession>A0A6J7QUS8</accession>
<keyword evidence="2" id="KW-0560">Oxidoreductase</keyword>
<dbReference type="GO" id="GO:0051287">
    <property type="term" value="F:NAD binding"/>
    <property type="evidence" value="ECO:0007669"/>
    <property type="project" value="InterPro"/>
</dbReference>
<dbReference type="GO" id="GO:0004617">
    <property type="term" value="F:phosphoglycerate dehydrogenase activity"/>
    <property type="evidence" value="ECO:0007669"/>
    <property type="project" value="UniProtKB-ARBA"/>
</dbReference>
<evidence type="ECO:0000313" key="6">
    <source>
        <dbReference type="EMBL" id="CAB4827720.1"/>
    </source>
</evidence>
<dbReference type="InterPro" id="IPR036291">
    <property type="entry name" value="NAD(P)-bd_dom_sf"/>
</dbReference>
<dbReference type="Pfam" id="PF02826">
    <property type="entry name" value="2-Hacid_dh_C"/>
    <property type="match status" value="1"/>
</dbReference>
<dbReference type="Gene3D" id="3.40.50.720">
    <property type="entry name" value="NAD(P)-binding Rossmann-like Domain"/>
    <property type="match status" value="2"/>
</dbReference>
<feature type="domain" description="D-isomer specific 2-hydroxyacid dehydrogenase NAD-binding" evidence="5">
    <location>
        <begin position="115"/>
        <end position="288"/>
    </location>
</feature>
<proteinExistence type="inferred from homology"/>
<evidence type="ECO:0000256" key="1">
    <source>
        <dbReference type="ARBA" id="ARBA00005854"/>
    </source>
</evidence>
<reference evidence="8" key="1">
    <citation type="submission" date="2020-05" db="EMBL/GenBank/DDBJ databases">
        <authorList>
            <person name="Chiriac C."/>
            <person name="Salcher M."/>
            <person name="Ghai R."/>
            <person name="Kavagutti S V."/>
        </authorList>
    </citation>
    <scope>NUCLEOTIDE SEQUENCE</scope>
</reference>